<name>A0A0M9F694_FUSLA</name>
<comment type="caution">
    <text evidence="1">The sequence shown here is derived from an EMBL/GenBank/DDBJ whole genome shotgun (WGS) entry which is preliminary data.</text>
</comment>
<dbReference type="AlphaFoldDB" id="A0A0M9F694"/>
<keyword evidence="2" id="KW-1185">Reference proteome</keyword>
<gene>
    <name evidence="1" type="ORF">FLAG1_00087</name>
</gene>
<accession>A0A0M9F694</accession>
<sequence length="381" mass="44050">MRGIQGIPNELLLQMMEYCGSDLLPFVKAYPAALNCFSENRKCFVARMSDRFRGGPAFHSILRAARLHYITQKPDSRIPKIKADKTKANLMIKVIRNTTSPGLHKFSLSALCIMLELDEDAKRVTSVYSQQALAEMARKPGAEFDIARQAIELTQDEQKRFMTAAFKFEIYCLTECLLEWKFPDGDVFSNSYQNTVGRFYCIMFFVLHEHQELLSRVTEHLESIHDRIPPSITGDRRQFMEKIFLNSMQDDHRSEALNYLYYLASRGLKMLTSLQEMSIEALTKFTVTTFLDINHSYYPAVSGTIEPGDFPLRTQAVERVRLLPRKHLDEFLNSSNAGDASGIWEDTWRRAIPFWDSSEDEVPYGILGTQHTRFWFLYRAN</sequence>
<evidence type="ECO:0000313" key="1">
    <source>
        <dbReference type="EMBL" id="KPA46903.1"/>
    </source>
</evidence>
<dbReference type="Proteomes" id="UP000037904">
    <property type="component" value="Unassembled WGS sequence"/>
</dbReference>
<proteinExistence type="predicted"/>
<protein>
    <submittedName>
        <fullName evidence="1">Uncharacterized protein</fullName>
    </submittedName>
</protein>
<dbReference type="EMBL" id="JXCE01000001">
    <property type="protein sequence ID" value="KPA46903.1"/>
    <property type="molecule type" value="Genomic_DNA"/>
</dbReference>
<evidence type="ECO:0000313" key="2">
    <source>
        <dbReference type="Proteomes" id="UP000037904"/>
    </source>
</evidence>
<reference evidence="1 2" key="1">
    <citation type="submission" date="2015-04" db="EMBL/GenBank/DDBJ databases">
        <title>The draft genome sequence of Fusarium langsethiae, a T-2/HT-2 mycotoxin producer.</title>
        <authorList>
            <person name="Lysoe E."/>
            <person name="Divon H.H."/>
            <person name="Terzi V."/>
            <person name="Orru L."/>
            <person name="Lamontanara A."/>
            <person name="Kolseth A.-K."/>
            <person name="Frandsen R.J."/>
            <person name="Nielsen K."/>
            <person name="Thrane U."/>
        </authorList>
    </citation>
    <scope>NUCLEOTIDE SEQUENCE [LARGE SCALE GENOMIC DNA]</scope>
    <source>
        <strain evidence="1 2">Fl201059</strain>
    </source>
</reference>
<organism evidence="1 2">
    <name type="scientific">Fusarium langsethiae</name>
    <dbReference type="NCBI Taxonomy" id="179993"/>
    <lineage>
        <taxon>Eukaryota</taxon>
        <taxon>Fungi</taxon>
        <taxon>Dikarya</taxon>
        <taxon>Ascomycota</taxon>
        <taxon>Pezizomycotina</taxon>
        <taxon>Sordariomycetes</taxon>
        <taxon>Hypocreomycetidae</taxon>
        <taxon>Hypocreales</taxon>
        <taxon>Nectriaceae</taxon>
        <taxon>Fusarium</taxon>
    </lineage>
</organism>
<dbReference type="OrthoDB" id="5098625at2759"/>